<dbReference type="PROSITE" id="PS00018">
    <property type="entry name" value="EF_HAND_1"/>
    <property type="match status" value="1"/>
</dbReference>
<dbReference type="PROSITE" id="PS51766">
    <property type="entry name" value="DOCKERIN"/>
    <property type="match status" value="1"/>
</dbReference>
<organism evidence="3 4">
    <name type="scientific">Candidatus Magasanikbacteria bacterium RIFCSPLOWO2_02_FULL_44_11</name>
    <dbReference type="NCBI Taxonomy" id="1798689"/>
    <lineage>
        <taxon>Bacteria</taxon>
        <taxon>Candidatus Magasanikiibacteriota</taxon>
    </lineage>
</organism>
<dbReference type="EMBL" id="MFQK01000018">
    <property type="protein sequence ID" value="OGH80899.1"/>
    <property type="molecule type" value="Genomic_DNA"/>
</dbReference>
<dbReference type="GO" id="GO:0000272">
    <property type="term" value="P:polysaccharide catabolic process"/>
    <property type="evidence" value="ECO:0007669"/>
    <property type="project" value="InterPro"/>
</dbReference>
<evidence type="ECO:0000313" key="3">
    <source>
        <dbReference type="EMBL" id="OGH80899.1"/>
    </source>
</evidence>
<dbReference type="AlphaFoldDB" id="A0A1F6NAK1"/>
<feature type="region of interest" description="Disordered" evidence="1">
    <location>
        <begin position="119"/>
        <end position="159"/>
    </location>
</feature>
<dbReference type="GO" id="GO:0004553">
    <property type="term" value="F:hydrolase activity, hydrolyzing O-glycosyl compounds"/>
    <property type="evidence" value="ECO:0007669"/>
    <property type="project" value="InterPro"/>
</dbReference>
<evidence type="ECO:0000313" key="4">
    <source>
        <dbReference type="Proteomes" id="UP000178726"/>
    </source>
</evidence>
<name>A0A1F6NAK1_9BACT</name>
<feature type="domain" description="Dockerin" evidence="2">
    <location>
        <begin position="151"/>
        <end position="207"/>
    </location>
</feature>
<protein>
    <recommendedName>
        <fullName evidence="2">Dockerin domain-containing protein</fullName>
    </recommendedName>
</protein>
<feature type="compositionally biased region" description="Gly residues" evidence="1">
    <location>
        <begin position="123"/>
        <end position="142"/>
    </location>
</feature>
<accession>A0A1F6NAK1</accession>
<gene>
    <name evidence="3" type="ORF">A3I29_00665</name>
</gene>
<comment type="caution">
    <text evidence="3">The sequence shown here is derived from an EMBL/GenBank/DDBJ whole genome shotgun (WGS) entry which is preliminary data.</text>
</comment>
<sequence length="207" mass="21071">MISMAEDSFPAFPMAFWGNVNINDASASVGTIVKAYYGSTFAGQVEVHENGIYGYTKSTKQKLLVSEGAGQITFKFQTSAFNNGAETGGTVVVTHPSFVSGETINKDLAFIFSVPAASPPPSSGGGGGGGGSGGGGGGGGGIAESPTPTPTTAKAGDVTGDGNIDILDFNLLMINWGSNPQKKAADLNGDGKVDIFDFNTLMVNWSK</sequence>
<dbReference type="SUPFAM" id="SSF63446">
    <property type="entry name" value="Type I dockerin domain"/>
    <property type="match status" value="1"/>
</dbReference>
<evidence type="ECO:0000256" key="1">
    <source>
        <dbReference type="SAM" id="MobiDB-lite"/>
    </source>
</evidence>
<dbReference type="Pfam" id="PF00404">
    <property type="entry name" value="Dockerin_1"/>
    <property type="match status" value="1"/>
</dbReference>
<dbReference type="STRING" id="1798689.A3I29_00665"/>
<dbReference type="CDD" id="cd14256">
    <property type="entry name" value="Dockerin_I"/>
    <property type="match status" value="1"/>
</dbReference>
<dbReference type="InterPro" id="IPR018247">
    <property type="entry name" value="EF_Hand_1_Ca_BS"/>
</dbReference>
<dbReference type="InterPro" id="IPR002105">
    <property type="entry name" value="Dockerin_1_rpt"/>
</dbReference>
<reference evidence="3 4" key="1">
    <citation type="journal article" date="2016" name="Nat. Commun.">
        <title>Thousands of microbial genomes shed light on interconnected biogeochemical processes in an aquifer system.</title>
        <authorList>
            <person name="Anantharaman K."/>
            <person name="Brown C.T."/>
            <person name="Hug L.A."/>
            <person name="Sharon I."/>
            <person name="Castelle C.J."/>
            <person name="Probst A.J."/>
            <person name="Thomas B.C."/>
            <person name="Singh A."/>
            <person name="Wilkins M.J."/>
            <person name="Karaoz U."/>
            <person name="Brodie E.L."/>
            <person name="Williams K.H."/>
            <person name="Hubbard S.S."/>
            <person name="Banfield J.F."/>
        </authorList>
    </citation>
    <scope>NUCLEOTIDE SEQUENCE [LARGE SCALE GENOMIC DNA]</scope>
</reference>
<evidence type="ECO:0000259" key="2">
    <source>
        <dbReference type="PROSITE" id="PS51766"/>
    </source>
</evidence>
<dbReference type="Proteomes" id="UP000178726">
    <property type="component" value="Unassembled WGS sequence"/>
</dbReference>
<dbReference type="InterPro" id="IPR016134">
    <property type="entry name" value="Dockerin_dom"/>
</dbReference>
<dbReference type="Gene3D" id="1.10.1330.10">
    <property type="entry name" value="Dockerin domain"/>
    <property type="match status" value="1"/>
</dbReference>
<dbReference type="InterPro" id="IPR036439">
    <property type="entry name" value="Dockerin_dom_sf"/>
</dbReference>
<proteinExistence type="predicted"/>